<dbReference type="SUPFAM" id="SSF50249">
    <property type="entry name" value="Nucleic acid-binding proteins"/>
    <property type="match status" value="1"/>
</dbReference>
<dbReference type="InterPro" id="IPR000424">
    <property type="entry name" value="Primosome_PriB/ssb"/>
</dbReference>
<keyword evidence="1 2" id="KW-0238">DNA-binding</keyword>
<gene>
    <name evidence="5" type="primary">ssb_2</name>
    <name evidence="5" type="ORF">NCTC10692_04759</name>
</gene>
<dbReference type="InterPro" id="IPR012340">
    <property type="entry name" value="NA-bd_OB-fold"/>
</dbReference>
<dbReference type="GO" id="GO:0003697">
    <property type="term" value="F:single-stranded DNA binding"/>
    <property type="evidence" value="ECO:0007669"/>
    <property type="project" value="InterPro"/>
</dbReference>
<dbReference type="RefSeq" id="WP_074861120.1">
    <property type="nucleotide sequence ID" value="NZ_FNZC01000081.1"/>
</dbReference>
<accession>A0A379PL09</accession>
<evidence type="ECO:0000256" key="3">
    <source>
        <dbReference type="RuleBase" id="RU000524"/>
    </source>
</evidence>
<evidence type="ECO:0000256" key="2">
    <source>
        <dbReference type="PROSITE-ProRule" id="PRU00252"/>
    </source>
</evidence>
<dbReference type="CDD" id="cd04496">
    <property type="entry name" value="SSB_OBF"/>
    <property type="match status" value="1"/>
</dbReference>
<dbReference type="NCBIfam" id="TIGR00621">
    <property type="entry name" value="ssb"/>
    <property type="match status" value="1"/>
</dbReference>
<dbReference type="Pfam" id="PF00436">
    <property type="entry name" value="SSB"/>
    <property type="match status" value="1"/>
</dbReference>
<dbReference type="PROSITE" id="PS50935">
    <property type="entry name" value="SSB"/>
    <property type="match status" value="1"/>
</dbReference>
<organism evidence="5 6">
    <name type="scientific">Ectopseudomonas oleovorans</name>
    <name type="common">Pseudomonas oleovorans</name>
    <dbReference type="NCBI Taxonomy" id="301"/>
    <lineage>
        <taxon>Bacteria</taxon>
        <taxon>Pseudomonadati</taxon>
        <taxon>Pseudomonadota</taxon>
        <taxon>Gammaproteobacteria</taxon>
        <taxon>Pseudomonadales</taxon>
        <taxon>Pseudomonadaceae</taxon>
        <taxon>Ectopseudomonas</taxon>
    </lineage>
</organism>
<proteinExistence type="predicted"/>
<feature type="compositionally biased region" description="Polar residues" evidence="4">
    <location>
        <begin position="111"/>
        <end position="125"/>
    </location>
</feature>
<evidence type="ECO:0000256" key="1">
    <source>
        <dbReference type="ARBA" id="ARBA00023125"/>
    </source>
</evidence>
<feature type="region of interest" description="Disordered" evidence="4">
    <location>
        <begin position="109"/>
        <end position="178"/>
    </location>
</feature>
<reference evidence="5 6" key="1">
    <citation type="submission" date="2018-06" db="EMBL/GenBank/DDBJ databases">
        <authorList>
            <consortium name="Pathogen Informatics"/>
            <person name="Doyle S."/>
        </authorList>
    </citation>
    <scope>NUCLEOTIDE SEQUENCE [LARGE SCALE GENOMIC DNA]</scope>
    <source>
        <strain evidence="5 6">NCTC10692</strain>
    </source>
</reference>
<dbReference type="Gene3D" id="2.40.50.140">
    <property type="entry name" value="Nucleic acid-binding proteins"/>
    <property type="match status" value="1"/>
</dbReference>
<protein>
    <recommendedName>
        <fullName evidence="3">Single-stranded DNA-binding protein</fullName>
    </recommendedName>
</protein>
<dbReference type="EMBL" id="UGUV01000003">
    <property type="protein sequence ID" value="SUE72603.1"/>
    <property type="molecule type" value="Genomic_DNA"/>
</dbReference>
<dbReference type="Proteomes" id="UP000255303">
    <property type="component" value="Unassembled WGS sequence"/>
</dbReference>
<evidence type="ECO:0000313" key="5">
    <source>
        <dbReference type="EMBL" id="SUE72603.1"/>
    </source>
</evidence>
<evidence type="ECO:0000256" key="4">
    <source>
        <dbReference type="SAM" id="MobiDB-lite"/>
    </source>
</evidence>
<dbReference type="InterPro" id="IPR011344">
    <property type="entry name" value="ssDNA-bd"/>
</dbReference>
<dbReference type="AlphaFoldDB" id="A0A379PL09"/>
<dbReference type="GO" id="GO:0006260">
    <property type="term" value="P:DNA replication"/>
    <property type="evidence" value="ECO:0007669"/>
    <property type="project" value="InterPro"/>
</dbReference>
<sequence length="178" mass="18920">MSRGVCKVILIGWAGADGDLRYTPSGTPVLRIRIATETGVKRGPGQQAPDWHSVVVTGPKAEARENVVRRGAVCYVEGKLRTREQVGKSGNLRRTEVFVGPDGVFAVYDNVSPSGQEQSSSTRPTPDSALSPEAHHSGSVLASARQQSSSGPSELPAPDDDWPSFEGLSLNDLPDTPE</sequence>
<evidence type="ECO:0000313" key="6">
    <source>
        <dbReference type="Proteomes" id="UP000255303"/>
    </source>
</evidence>
<name>A0A379PL09_ECTOL</name>